<evidence type="ECO:0000313" key="4">
    <source>
        <dbReference type="Proteomes" id="UP000326396"/>
    </source>
</evidence>
<sequence>MSFSGERSRSAVYSSMVVLMIIFLVLQIWALNTNCCVVTATRTPPLPPPPLPPSAKDSDDLKTSELYKRFFNGRYPPKDQSFDDFKRRVPSCPDPLHN</sequence>
<accession>A0A5N6LU32</accession>
<proteinExistence type="predicted"/>
<organism evidence="3 4">
    <name type="scientific">Mikania micrantha</name>
    <name type="common">bitter vine</name>
    <dbReference type="NCBI Taxonomy" id="192012"/>
    <lineage>
        <taxon>Eukaryota</taxon>
        <taxon>Viridiplantae</taxon>
        <taxon>Streptophyta</taxon>
        <taxon>Embryophyta</taxon>
        <taxon>Tracheophyta</taxon>
        <taxon>Spermatophyta</taxon>
        <taxon>Magnoliopsida</taxon>
        <taxon>eudicotyledons</taxon>
        <taxon>Gunneridae</taxon>
        <taxon>Pentapetalae</taxon>
        <taxon>asterids</taxon>
        <taxon>campanulids</taxon>
        <taxon>Asterales</taxon>
        <taxon>Asteraceae</taxon>
        <taxon>Asteroideae</taxon>
        <taxon>Heliantheae alliance</taxon>
        <taxon>Eupatorieae</taxon>
        <taxon>Mikania</taxon>
    </lineage>
</organism>
<dbReference type="EMBL" id="SZYD01000018">
    <property type="protein sequence ID" value="KAD2804282.1"/>
    <property type="molecule type" value="Genomic_DNA"/>
</dbReference>
<feature type="transmembrane region" description="Helical" evidence="2">
    <location>
        <begin position="12"/>
        <end position="31"/>
    </location>
</feature>
<name>A0A5N6LU32_9ASTR</name>
<dbReference type="PANTHER" id="PTHR37184:SF2">
    <property type="entry name" value="CLAVATA3_ESR (CLE)-RELATED PROTEIN 43"/>
    <property type="match status" value="1"/>
</dbReference>
<keyword evidence="2" id="KW-1133">Transmembrane helix</keyword>
<dbReference type="AlphaFoldDB" id="A0A5N6LU32"/>
<dbReference type="OrthoDB" id="1298458at2759"/>
<comment type="caution">
    <text evidence="3">The sequence shown here is derived from an EMBL/GenBank/DDBJ whole genome shotgun (WGS) entry which is preliminary data.</text>
</comment>
<keyword evidence="2" id="KW-0812">Transmembrane</keyword>
<feature type="region of interest" description="Disordered" evidence="1">
    <location>
        <begin position="72"/>
        <end position="98"/>
    </location>
</feature>
<keyword evidence="2" id="KW-0472">Membrane</keyword>
<dbReference type="InterPro" id="IPR040274">
    <property type="entry name" value="CLE27/CLE43"/>
</dbReference>
<evidence type="ECO:0000256" key="2">
    <source>
        <dbReference type="SAM" id="Phobius"/>
    </source>
</evidence>
<evidence type="ECO:0000256" key="1">
    <source>
        <dbReference type="SAM" id="MobiDB-lite"/>
    </source>
</evidence>
<evidence type="ECO:0000313" key="3">
    <source>
        <dbReference type="EMBL" id="KAD2804282.1"/>
    </source>
</evidence>
<protein>
    <submittedName>
        <fullName evidence="3">Uncharacterized protein</fullName>
    </submittedName>
</protein>
<dbReference type="PANTHER" id="PTHR37184">
    <property type="entry name" value="CLAVATA3/ESR (CLE)-RELATED PROTEIN 27"/>
    <property type="match status" value="1"/>
</dbReference>
<keyword evidence="4" id="KW-1185">Reference proteome</keyword>
<feature type="compositionally biased region" description="Basic and acidic residues" evidence="1">
    <location>
        <begin position="76"/>
        <end position="87"/>
    </location>
</feature>
<gene>
    <name evidence="3" type="ORF">E3N88_37659</name>
</gene>
<dbReference type="Proteomes" id="UP000326396">
    <property type="component" value="Linkage Group LG8"/>
</dbReference>
<reference evidence="3 4" key="1">
    <citation type="submission" date="2019-05" db="EMBL/GenBank/DDBJ databases">
        <title>Mikania micrantha, genome provides insights into the molecular mechanism of rapid growth.</title>
        <authorList>
            <person name="Liu B."/>
        </authorList>
    </citation>
    <scope>NUCLEOTIDE SEQUENCE [LARGE SCALE GENOMIC DNA]</scope>
    <source>
        <strain evidence="3">NLD-2019</strain>
        <tissue evidence="3">Leaf</tissue>
    </source>
</reference>